<dbReference type="EMBL" id="ADWQ01000008">
    <property type="protein sequence ID" value="EFU35764.1"/>
    <property type="molecule type" value="Genomic_DNA"/>
</dbReference>
<gene>
    <name evidence="2" type="ORF">HMPREF9350_02420</name>
</gene>
<sequence length="54" mass="6346">MPDALRLSGLHSHQTVGRIRRLRRIRQKAVPNRGPDKAFVRIRHKPCRTLQKSH</sequence>
<reference evidence="2 3" key="1">
    <citation type="submission" date="2010-09" db="EMBL/GenBank/DDBJ databases">
        <authorList>
            <person name="Weinstock G."/>
            <person name="Sodergren E."/>
            <person name="Clifton S."/>
            <person name="Fulton L."/>
            <person name="Fulton B."/>
            <person name="Courtney L."/>
            <person name="Fronick C."/>
            <person name="Harrison M."/>
            <person name="Strong C."/>
            <person name="Farmer C."/>
            <person name="Delahaunty K."/>
            <person name="Markovic C."/>
            <person name="Hall O."/>
            <person name="Minx P."/>
            <person name="Tomlinson C."/>
            <person name="Mitreva M."/>
            <person name="Hou S."/>
            <person name="Chen J."/>
            <person name="Wollam A."/>
            <person name="Pepin K.H."/>
            <person name="Johnson M."/>
            <person name="Bhonagiri V."/>
            <person name="Zhang X."/>
            <person name="Suruliraj S."/>
            <person name="Warren W."/>
            <person name="Chinwalla A."/>
            <person name="Mardis E.R."/>
            <person name="Wilson R.K."/>
        </authorList>
    </citation>
    <scope>NUCLEOTIDE SEQUENCE [LARGE SCALE GENOMIC DNA]</scope>
    <source>
        <strain evidence="2 3">MS 85-1</strain>
    </source>
</reference>
<evidence type="ECO:0000313" key="2">
    <source>
        <dbReference type="EMBL" id="EFU35764.1"/>
    </source>
</evidence>
<evidence type="ECO:0000313" key="3">
    <source>
        <dbReference type="Proteomes" id="UP000005056"/>
    </source>
</evidence>
<feature type="compositionally biased region" description="Basic residues" evidence="1">
    <location>
        <begin position="18"/>
        <end position="27"/>
    </location>
</feature>
<comment type="caution">
    <text evidence="2">The sequence shown here is derived from an EMBL/GenBank/DDBJ whole genome shotgun (WGS) entry which is preliminary data.</text>
</comment>
<dbReference type="Proteomes" id="UP000005056">
    <property type="component" value="Unassembled WGS sequence"/>
</dbReference>
<evidence type="ECO:0000256" key="1">
    <source>
        <dbReference type="SAM" id="MobiDB-lite"/>
    </source>
</evidence>
<dbReference type="AlphaFoldDB" id="A0AAN3MAK7"/>
<protein>
    <submittedName>
        <fullName evidence="2">Uncharacterized protein</fullName>
    </submittedName>
</protein>
<accession>A0AAN3MAK7</accession>
<organism evidence="2 3">
    <name type="scientific">Escherichia coli MS 85-1</name>
    <dbReference type="NCBI Taxonomy" id="679202"/>
    <lineage>
        <taxon>Bacteria</taxon>
        <taxon>Pseudomonadati</taxon>
        <taxon>Pseudomonadota</taxon>
        <taxon>Gammaproteobacteria</taxon>
        <taxon>Enterobacterales</taxon>
        <taxon>Enterobacteriaceae</taxon>
        <taxon>Escherichia</taxon>
    </lineage>
</organism>
<proteinExistence type="predicted"/>
<name>A0AAN3MAK7_ECOLX</name>
<feature type="region of interest" description="Disordered" evidence="1">
    <location>
        <begin position="1"/>
        <end position="36"/>
    </location>
</feature>
<dbReference type="AntiFam" id="ANF00064">
    <property type="entry name" value="Unclear, Possibly translation of poorly localized IS Element IS621"/>
</dbReference>